<dbReference type="EMBL" id="CP126223">
    <property type="protein sequence ID" value="WIA23277.1"/>
    <property type="molecule type" value="Genomic_DNA"/>
</dbReference>
<gene>
    <name evidence="1" type="ORF">OEZ85_000047</name>
</gene>
<proteinExistence type="predicted"/>
<reference evidence="1 2" key="1">
    <citation type="submission" date="2023-05" db="EMBL/GenBank/DDBJ databases">
        <title>A 100% complete, gapless, phased diploid assembly of the Scenedesmus obliquus UTEX 3031 genome.</title>
        <authorList>
            <person name="Biondi T.C."/>
            <person name="Hanschen E.R."/>
            <person name="Kwon T."/>
            <person name="Eng W."/>
            <person name="Kruse C.P.S."/>
            <person name="Koehler S.I."/>
            <person name="Kunde Y."/>
            <person name="Gleasner C.D."/>
            <person name="You Mak K.T."/>
            <person name="Polle J."/>
            <person name="Hovde B.T."/>
            <person name="Starkenburg S.R."/>
        </authorList>
    </citation>
    <scope>NUCLEOTIDE SEQUENCE [LARGE SCALE GENOMIC DNA]</scope>
    <source>
        <strain evidence="1 2">DOE0152z</strain>
    </source>
</reference>
<evidence type="ECO:0000313" key="2">
    <source>
        <dbReference type="Proteomes" id="UP001244341"/>
    </source>
</evidence>
<evidence type="ECO:0008006" key="3">
    <source>
        <dbReference type="Google" id="ProtNLM"/>
    </source>
</evidence>
<dbReference type="Proteomes" id="UP001244341">
    <property type="component" value="Chromosome 16b"/>
</dbReference>
<name>A0ABY8UPT7_TETOB</name>
<organism evidence="1 2">
    <name type="scientific">Tetradesmus obliquus</name>
    <name type="common">Green alga</name>
    <name type="synonym">Acutodesmus obliquus</name>
    <dbReference type="NCBI Taxonomy" id="3088"/>
    <lineage>
        <taxon>Eukaryota</taxon>
        <taxon>Viridiplantae</taxon>
        <taxon>Chlorophyta</taxon>
        <taxon>core chlorophytes</taxon>
        <taxon>Chlorophyceae</taxon>
        <taxon>CS clade</taxon>
        <taxon>Sphaeropleales</taxon>
        <taxon>Scenedesmaceae</taxon>
        <taxon>Tetradesmus</taxon>
    </lineage>
</organism>
<sequence length="81" mass="9446">MANDARDLTTLWRDIEEVTDALEAAIAQLVRSAQPHPKLVEALIIDLPQQQLAAHQQQQQQQQRPPEFNFQRKWQAHQRVL</sequence>
<protein>
    <recommendedName>
        <fullName evidence="3">Mediator of RNA polymerase II transcription subunit 21</fullName>
    </recommendedName>
</protein>
<evidence type="ECO:0000313" key="1">
    <source>
        <dbReference type="EMBL" id="WIA23277.1"/>
    </source>
</evidence>
<keyword evidence="2" id="KW-1185">Reference proteome</keyword>
<accession>A0ABY8UPT7</accession>